<sequence>MENTAITADLAAKRDTARQAVADFNGVLTNPSRTSRDLGAALVSLRRSREQLGAHWPVIRGWTQLLIHRGDVSEGEIYDMMKLAGFVPRLAETRIAQLDLHLAAAVWPGLSTFLGEPAVEGIEQHWFDEWLALHAQARGNEDMLEDCDALLELMARLFGMSHNGAIPASAAWVGALHEQAAAYALQERGLDDPERPLVTPSRDIADRASAHALVASLGAVYSEALASPNQPARQLAAQLAGRPAYLRSVTGALELRKGEEYDGPAAAARRPEWIELLLGFWAADNAVVAALLEKRSLIRLNARRVLEPRPIIWVDGQEQRIALIGPSGAGKTSLMLASSELAGVPKVTVYHALGPAGDGEVKELWADWLNGEAKNTEQESFIARTAVENLCSFSFIDISGESYFPQSPDRLQSLEVIRLRYARRPPAVVMLMLNGGRPREMVAGKKLDDALDVIRNSPPESKATPGSRPRIAWPEEEIDNQALNHSRPVYLLVSHVDTLIGNVLADRDDALARGMRPGKDLVDRLEKALTDHVLRFEELGLEPTRGGEAAARTILMRDAELLRSPSLLRLVLDSLGIFYGPAQSCAAANLDNLHLHFLRSGGGKPPVTLGVEALWKHLWTKTRPASTGARKAALKLRLATLIETEFKKVADRVVAFDDIELPRLTRAAFQAGAEAVNLASMKKEVLESFRRPDGGLQNLLGDGAAHSIFDGRFGAEYKNLVGPYDENLTRLNDKIEAATLSVLDLMGIPADETFAEFNRKRSLISGEQNLKRLQGWRQQYLSAVPGPAPVAPTGDIDEARQLLNGLGKADTTRQAGRQLLERLLEEHQNIEEARRETVRTQSMFHALRGALNDSCVWRNMPINPDKAIEDGWAGAESWIKNHPALCMSEALYTNFAKTVAQSEDDWVSRIGPAIRLLTGYRPLLPTLHVNLLETDQAKIRSVEETYARLDVRERGLDALNAIRNLAVVVRGGVPLATRLRAIATLAALGPLLRSLSIDPDKLASEPANAVTAFNSAQTELDLVDVKWRSRNLFDFTRPNPDLLKAMSGSLDKVRNQLADYAANGGQPVGGEAGASRDATQRAMRTVDLALWVARNIEEAPFSAQFSDSGTDLYDAFSREIQAVSVSINNCKVALQRFYDTLRNAILHERYLYLVEAGLLVGENAVANNLAEVFADRDHGSELPLDSKEARYKQVVKTLLSRLDTA</sequence>
<evidence type="ECO:0000256" key="1">
    <source>
        <dbReference type="SAM" id="Coils"/>
    </source>
</evidence>
<dbReference type="EMBL" id="JACHOP010000039">
    <property type="protein sequence ID" value="MBB5760245.1"/>
    <property type="molecule type" value="Genomic_DNA"/>
</dbReference>
<reference evidence="2 3" key="1">
    <citation type="submission" date="2020-08" db="EMBL/GenBank/DDBJ databases">
        <title>Genomic Encyclopedia of Type Strains, Phase IV (KMG-IV): sequencing the most valuable type-strain genomes for metagenomic binning, comparative biology and taxonomic classification.</title>
        <authorList>
            <person name="Goeker M."/>
        </authorList>
    </citation>
    <scope>NUCLEOTIDE SEQUENCE [LARGE SCALE GENOMIC DNA]</scope>
    <source>
        <strain evidence="2 3">DSM 2163</strain>
    </source>
</reference>
<organism evidence="2 3">
    <name type="scientific">Methylorubrum rhodinum</name>
    <dbReference type="NCBI Taxonomy" id="29428"/>
    <lineage>
        <taxon>Bacteria</taxon>
        <taxon>Pseudomonadati</taxon>
        <taxon>Pseudomonadota</taxon>
        <taxon>Alphaproteobacteria</taxon>
        <taxon>Hyphomicrobiales</taxon>
        <taxon>Methylobacteriaceae</taxon>
        <taxon>Methylorubrum</taxon>
    </lineage>
</organism>
<gene>
    <name evidence="2" type="ORF">HNR00_004994</name>
</gene>
<dbReference type="AlphaFoldDB" id="A0A840ZT77"/>
<dbReference type="RefSeq" id="WP_183574018.1">
    <property type="nucleotide sequence ID" value="NZ_JACHOP010000039.1"/>
</dbReference>
<evidence type="ECO:0000313" key="2">
    <source>
        <dbReference type="EMBL" id="MBB5760245.1"/>
    </source>
</evidence>
<keyword evidence="3" id="KW-1185">Reference proteome</keyword>
<accession>A0A840ZT77</accession>
<proteinExistence type="predicted"/>
<feature type="coiled-coil region" evidence="1">
    <location>
        <begin position="813"/>
        <end position="840"/>
    </location>
</feature>
<evidence type="ECO:0000313" key="3">
    <source>
        <dbReference type="Proteomes" id="UP000583454"/>
    </source>
</evidence>
<dbReference type="Proteomes" id="UP000583454">
    <property type="component" value="Unassembled WGS sequence"/>
</dbReference>
<keyword evidence="1" id="KW-0175">Coiled coil</keyword>
<protein>
    <submittedName>
        <fullName evidence="2">Uncharacterized protein</fullName>
    </submittedName>
</protein>
<comment type="caution">
    <text evidence="2">The sequence shown here is derived from an EMBL/GenBank/DDBJ whole genome shotgun (WGS) entry which is preliminary data.</text>
</comment>
<name>A0A840ZT77_9HYPH</name>